<accession>A0A1Y0YGL5</accession>
<dbReference type="AlphaFoldDB" id="A0A1Y0YGL5"/>
<evidence type="ECO:0000313" key="4">
    <source>
        <dbReference type="Proteomes" id="UP000595038"/>
    </source>
</evidence>
<dbReference type="InterPro" id="IPR019615">
    <property type="entry name" value="DUF2487"/>
</dbReference>
<evidence type="ECO:0000313" key="1">
    <source>
        <dbReference type="EMBL" id="QPR70916.1"/>
    </source>
</evidence>
<dbReference type="Proteomes" id="UP000435910">
    <property type="component" value="Unassembled WGS sequence"/>
</dbReference>
<reference evidence="1 4" key="2">
    <citation type="submission" date="2020-12" db="EMBL/GenBank/DDBJ databases">
        <title>FDA dAtabase for Regulatory Grade micrObial Sequences (FDA-ARGOS): Supporting development and validation of Infectious Disease Dx tests.</title>
        <authorList>
            <person name="Nelson B."/>
            <person name="Plummer A."/>
            <person name="Tallon L."/>
            <person name="Sadzewicz L."/>
            <person name="Zhao X."/>
            <person name="Boylan J."/>
            <person name="Ott S."/>
            <person name="Bowen H."/>
            <person name="Vavikolanu K."/>
            <person name="Mehta A."/>
            <person name="Aluvathingal J."/>
            <person name="Nadendla S."/>
            <person name="Myers T."/>
            <person name="Yan Y."/>
            <person name="Sichtig H."/>
        </authorList>
    </citation>
    <scope>NUCLEOTIDE SEQUENCE [LARGE SCALE GENOMIC DNA]</scope>
    <source>
        <strain evidence="1 4">FDAARGOS_923</strain>
    </source>
</reference>
<dbReference type="EMBL" id="NILC01000009">
    <property type="protein sequence ID" value="TWL32245.1"/>
    <property type="molecule type" value="Genomic_DNA"/>
</dbReference>
<dbReference type="OMA" id="EHMKDSL"/>
<dbReference type="GeneID" id="92861008"/>
<proteinExistence type="predicted"/>
<name>A0A1Y0YGL5_BACLI</name>
<evidence type="ECO:0000313" key="3">
    <source>
        <dbReference type="Proteomes" id="UP000435910"/>
    </source>
</evidence>
<dbReference type="EMBL" id="CP065647">
    <property type="protein sequence ID" value="QPR70916.1"/>
    <property type="molecule type" value="Genomic_DNA"/>
</dbReference>
<gene>
    <name evidence="2" type="ORF">CHCC16736_2633</name>
    <name evidence="1" type="ORF">I6G80_13750</name>
</gene>
<dbReference type="Proteomes" id="UP000595038">
    <property type="component" value="Chromosome"/>
</dbReference>
<sequence length="148" mass="17376">MKWNTHDADVYLNAKEYIDTAVIPLISVDLGDQFKSAVSKGEFTSILAEELERQLKGRIYLFPPCTYLEADEKSAQHIADLKEMAEKHFRHIVFLTTDERWKQMLDSEQKLLWVPAIPLEHMKDSLKQKLLEDQIEQILNILLQYWNS</sequence>
<dbReference type="Pfam" id="PF10673">
    <property type="entry name" value="DUF2487"/>
    <property type="match status" value="1"/>
</dbReference>
<protein>
    <submittedName>
        <fullName evidence="1">YpiF family protein</fullName>
    </submittedName>
</protein>
<dbReference type="RefSeq" id="WP_003182956.1">
    <property type="nucleotide sequence ID" value="NZ_BEXU01000029.1"/>
</dbReference>
<reference evidence="2 3" key="1">
    <citation type="submission" date="2019-06" db="EMBL/GenBank/DDBJ databases">
        <title>Genome sequence analysis of &gt;100 Bacillus licheniformis strains suggests intrinsic resistance to this species.</title>
        <authorList>
            <person name="Wels M."/>
            <person name="Siezen R.J."/>
            <person name="Johansen E."/>
            <person name="Stuer-Lauridsen B."/>
            <person name="Bjerre K."/>
            <person name="Nielsen B.K.K."/>
        </authorList>
    </citation>
    <scope>NUCLEOTIDE SEQUENCE [LARGE SCALE GENOMIC DNA]</scope>
    <source>
        <strain evidence="2 3">BAC-16736</strain>
    </source>
</reference>
<evidence type="ECO:0000313" key="2">
    <source>
        <dbReference type="EMBL" id="TWL32245.1"/>
    </source>
</evidence>
<organism evidence="2 3">
    <name type="scientific">Bacillus licheniformis</name>
    <dbReference type="NCBI Taxonomy" id="1402"/>
    <lineage>
        <taxon>Bacteria</taxon>
        <taxon>Bacillati</taxon>
        <taxon>Bacillota</taxon>
        <taxon>Bacilli</taxon>
        <taxon>Bacillales</taxon>
        <taxon>Bacillaceae</taxon>
        <taxon>Bacillus</taxon>
    </lineage>
</organism>